<feature type="transmembrane region" description="Helical" evidence="6">
    <location>
        <begin position="80"/>
        <end position="99"/>
    </location>
</feature>
<feature type="transmembrane region" description="Helical" evidence="6">
    <location>
        <begin position="223"/>
        <end position="242"/>
    </location>
</feature>
<feature type="transmembrane region" description="Helical" evidence="6">
    <location>
        <begin position="472"/>
        <end position="493"/>
    </location>
</feature>
<evidence type="ECO:0000256" key="6">
    <source>
        <dbReference type="SAM" id="Phobius"/>
    </source>
</evidence>
<keyword evidence="3 6" id="KW-1133">Transmembrane helix</keyword>
<evidence type="ECO:0000256" key="1">
    <source>
        <dbReference type="ARBA" id="ARBA00004141"/>
    </source>
</evidence>
<dbReference type="Gene3D" id="1.20.1250.20">
    <property type="entry name" value="MFS general substrate transporter like domains"/>
    <property type="match status" value="1"/>
</dbReference>
<gene>
    <name evidence="7" type="ORF">IFR04_009516</name>
</gene>
<organism evidence="7 8">
    <name type="scientific">Cadophora malorum</name>
    <dbReference type="NCBI Taxonomy" id="108018"/>
    <lineage>
        <taxon>Eukaryota</taxon>
        <taxon>Fungi</taxon>
        <taxon>Dikarya</taxon>
        <taxon>Ascomycota</taxon>
        <taxon>Pezizomycotina</taxon>
        <taxon>Leotiomycetes</taxon>
        <taxon>Helotiales</taxon>
        <taxon>Ploettnerulaceae</taxon>
        <taxon>Cadophora</taxon>
    </lineage>
</organism>
<protein>
    <recommendedName>
        <fullName evidence="9">MFS general substrate transporter</fullName>
    </recommendedName>
</protein>
<feature type="transmembrane region" description="Helical" evidence="6">
    <location>
        <begin position="165"/>
        <end position="182"/>
    </location>
</feature>
<dbReference type="SUPFAM" id="SSF103473">
    <property type="entry name" value="MFS general substrate transporter"/>
    <property type="match status" value="1"/>
</dbReference>
<feature type="transmembrane region" description="Helical" evidence="6">
    <location>
        <begin position="188"/>
        <end position="211"/>
    </location>
</feature>
<feature type="transmembrane region" description="Helical" evidence="6">
    <location>
        <begin position="500"/>
        <end position="524"/>
    </location>
</feature>
<evidence type="ECO:0000313" key="8">
    <source>
        <dbReference type="Proteomes" id="UP000664132"/>
    </source>
</evidence>
<evidence type="ECO:0000313" key="7">
    <source>
        <dbReference type="EMBL" id="KAG4417375.1"/>
    </source>
</evidence>
<name>A0A8H7T9F7_9HELO</name>
<comment type="subcellular location">
    <subcellularLocation>
        <location evidence="1">Membrane</location>
        <topology evidence="1">Multi-pass membrane protein</topology>
    </subcellularLocation>
</comment>
<keyword evidence="2 6" id="KW-0812">Transmembrane</keyword>
<dbReference type="InterPro" id="IPR011701">
    <property type="entry name" value="MFS"/>
</dbReference>
<sequence>MSGPGSQLSSSSSGGGSKTALCSTTSAKPTSASRPGNSEIKPADLTGSVFLISSEGKILNLPIPARSPHDPLNWPAKKRVVSFVVLMVFSTVPLVTVLGPSMMFEVLARELGPNMSVVGSVLLVTLLQETGPFNVELLLSAPSLFQGVAAFLWVPLSLAVGRRPTLLLASFTLLIATIWAGASTSFVSLLAAVCLVGTVLGAAMSVVYLTVIDLTFIHQRPQAIAMVWSVVGSVSPAVLSFSHAVNPTSDWRKFYYMGIIPTTISFLLVYFFFTETYFTRPTVAFDGHIIVQNAAEEIKIYDTWEAVPGAVGVRDVPKVPGQGVWKWSTKELKFWGKTPGGWNAMFACYPQILLCLLNPLVFWVTLLQAAIFGSMLSLGQTYVQVLRSEPYNLPPHAIGLVNVAQALGSALAWPAAGIMVTHIMKKLAMANKGVKDAEHYLPAFVLPILTGAGSVTLYGITVQHKWHWIWVYVAYVLNAFSFSAMATASTLWITEAFPRWAAPAMVVVSGISYIASFGISFSILPWVKSQGFSGANMEMACIILGIGLVAVPIAFWGKKLRQYIDGKWAINEMGALRPQ</sequence>
<dbReference type="InterPro" id="IPR036259">
    <property type="entry name" value="MFS_trans_sf"/>
</dbReference>
<feature type="compositionally biased region" description="Low complexity" evidence="5">
    <location>
        <begin position="1"/>
        <end position="12"/>
    </location>
</feature>
<dbReference type="OrthoDB" id="268400at2759"/>
<evidence type="ECO:0000256" key="2">
    <source>
        <dbReference type="ARBA" id="ARBA00022692"/>
    </source>
</evidence>
<dbReference type="GO" id="GO:0022857">
    <property type="term" value="F:transmembrane transporter activity"/>
    <property type="evidence" value="ECO:0007669"/>
    <property type="project" value="InterPro"/>
</dbReference>
<feature type="compositionally biased region" description="Polar residues" evidence="5">
    <location>
        <begin position="20"/>
        <end position="36"/>
    </location>
</feature>
<keyword evidence="8" id="KW-1185">Reference proteome</keyword>
<feature type="transmembrane region" description="Helical" evidence="6">
    <location>
        <begin position="254"/>
        <end position="273"/>
    </location>
</feature>
<keyword evidence="4 6" id="KW-0472">Membrane</keyword>
<feature type="transmembrane region" description="Helical" evidence="6">
    <location>
        <begin position="536"/>
        <end position="557"/>
    </location>
</feature>
<dbReference type="PANTHER" id="PTHR23502">
    <property type="entry name" value="MAJOR FACILITATOR SUPERFAMILY"/>
    <property type="match status" value="1"/>
</dbReference>
<evidence type="ECO:0000256" key="3">
    <source>
        <dbReference type="ARBA" id="ARBA00022989"/>
    </source>
</evidence>
<dbReference type="AlphaFoldDB" id="A0A8H7T9F7"/>
<evidence type="ECO:0008006" key="9">
    <source>
        <dbReference type="Google" id="ProtNLM"/>
    </source>
</evidence>
<evidence type="ECO:0000256" key="4">
    <source>
        <dbReference type="ARBA" id="ARBA00023136"/>
    </source>
</evidence>
<feature type="transmembrane region" description="Helical" evidence="6">
    <location>
        <begin position="440"/>
        <end position="460"/>
    </location>
</feature>
<feature type="transmembrane region" description="Helical" evidence="6">
    <location>
        <begin position="139"/>
        <end position="158"/>
    </location>
</feature>
<dbReference type="EMBL" id="JAFJYH010000157">
    <property type="protein sequence ID" value="KAG4417375.1"/>
    <property type="molecule type" value="Genomic_DNA"/>
</dbReference>
<proteinExistence type="predicted"/>
<dbReference type="GO" id="GO:0005886">
    <property type="term" value="C:plasma membrane"/>
    <property type="evidence" value="ECO:0007669"/>
    <property type="project" value="TreeGrafter"/>
</dbReference>
<feature type="transmembrane region" description="Helical" evidence="6">
    <location>
        <begin position="352"/>
        <end position="376"/>
    </location>
</feature>
<dbReference type="Proteomes" id="UP000664132">
    <property type="component" value="Unassembled WGS sequence"/>
</dbReference>
<comment type="caution">
    <text evidence="7">The sequence shown here is derived from an EMBL/GenBank/DDBJ whole genome shotgun (WGS) entry which is preliminary data.</text>
</comment>
<dbReference type="Pfam" id="PF07690">
    <property type="entry name" value="MFS_1"/>
    <property type="match status" value="1"/>
</dbReference>
<dbReference type="PANTHER" id="PTHR23502:SF160">
    <property type="entry name" value="MAJOR FACILITATOR SUPERFAMILY (MFS) PROFILE DOMAIN-CONTAINING PROTEIN-RELATED"/>
    <property type="match status" value="1"/>
</dbReference>
<feature type="region of interest" description="Disordered" evidence="5">
    <location>
        <begin position="1"/>
        <end position="40"/>
    </location>
</feature>
<feature type="transmembrane region" description="Helical" evidence="6">
    <location>
        <begin position="396"/>
        <end position="420"/>
    </location>
</feature>
<evidence type="ECO:0000256" key="5">
    <source>
        <dbReference type="SAM" id="MobiDB-lite"/>
    </source>
</evidence>
<accession>A0A8H7T9F7</accession>
<reference evidence="7" key="1">
    <citation type="submission" date="2021-02" db="EMBL/GenBank/DDBJ databases">
        <title>Genome sequence Cadophora malorum strain M34.</title>
        <authorList>
            <person name="Stefanovic E."/>
            <person name="Vu D."/>
            <person name="Scully C."/>
            <person name="Dijksterhuis J."/>
            <person name="Roader J."/>
            <person name="Houbraken J."/>
        </authorList>
    </citation>
    <scope>NUCLEOTIDE SEQUENCE</scope>
    <source>
        <strain evidence="7">M34</strain>
    </source>
</reference>